<name>A0ACC5T0Z8_ENSAD</name>
<keyword evidence="2" id="KW-1185">Reference proteome</keyword>
<reference evidence="1" key="1">
    <citation type="submission" date="2021-03" db="EMBL/GenBank/DDBJ databases">
        <title>Genomic Encyclopedia of Type Strains, Phase IV (KMG-IV): sequencing the most valuable type-strain genomes for metagenomic binning, comparative biology and taxonomic classification.</title>
        <authorList>
            <person name="Goeker M."/>
        </authorList>
    </citation>
    <scope>NUCLEOTIDE SEQUENCE</scope>
    <source>
        <strain evidence="1">DSM 18131</strain>
    </source>
</reference>
<evidence type="ECO:0000313" key="1">
    <source>
        <dbReference type="EMBL" id="MBP1874750.1"/>
    </source>
</evidence>
<sequence length="349" mass="36950">MKSSSALLFASTILLSSPVAAAGPNVVASIKPVHSLVASIMQGVGEPALIVEGAASPHTYNMKPSNAAALQAAKVVFWVGPGLEAFLDKPLDALSGGAKVVELSEVPGLEKLKFREGGAFEAHDHGHEGHEGEAGHGEEGHKHTEGEAEHDHAAAPEAAAAHDHDHAHEGHDHDHDGFDMHLWLDPQNAKAMAAAIEKTLAEADPDNAAAYKANLEKLNLRLDALDKSLVETVAPVKDKPFIVFHDAYQYFEHRYQVRVAGSITVSPEVLPGAERLSQIHAKIKELGATCVFAEPQFEPKLINVVIEGTPAKSGTLDPEAATLDAGPDLYFQLMEGIGTSLKTCLTSAS</sequence>
<evidence type="ECO:0000313" key="2">
    <source>
        <dbReference type="Proteomes" id="UP000823773"/>
    </source>
</evidence>
<gene>
    <name evidence="1" type="ORF">J2Z19_004483</name>
</gene>
<proteinExistence type="predicted"/>
<accession>A0ACC5T0Z8</accession>
<protein>
    <submittedName>
        <fullName evidence="1">Zinc transport system substrate-binding protein</fullName>
    </submittedName>
</protein>
<comment type="caution">
    <text evidence="1">The sequence shown here is derived from an EMBL/GenBank/DDBJ whole genome shotgun (WGS) entry which is preliminary data.</text>
</comment>
<dbReference type="EMBL" id="JAGGJR010000008">
    <property type="protein sequence ID" value="MBP1874750.1"/>
    <property type="molecule type" value="Genomic_DNA"/>
</dbReference>
<organism evidence="1 2">
    <name type="scientific">Ensifer adhaerens</name>
    <name type="common">Sinorhizobium morelense</name>
    <dbReference type="NCBI Taxonomy" id="106592"/>
    <lineage>
        <taxon>Bacteria</taxon>
        <taxon>Pseudomonadati</taxon>
        <taxon>Pseudomonadota</taxon>
        <taxon>Alphaproteobacteria</taxon>
        <taxon>Hyphomicrobiales</taxon>
        <taxon>Rhizobiaceae</taxon>
        <taxon>Sinorhizobium/Ensifer group</taxon>
        <taxon>Ensifer</taxon>
    </lineage>
</organism>
<dbReference type="Proteomes" id="UP000823773">
    <property type="component" value="Unassembled WGS sequence"/>
</dbReference>